<evidence type="ECO:0000256" key="1">
    <source>
        <dbReference type="ARBA" id="ARBA00005781"/>
    </source>
</evidence>
<dbReference type="InterPro" id="IPR038657">
    <property type="entry name" value="Ribosomal_bL19_sf"/>
</dbReference>
<dbReference type="SUPFAM" id="SSF50104">
    <property type="entry name" value="Translation proteins SH3-like domain"/>
    <property type="match status" value="1"/>
</dbReference>
<dbReference type="AlphaFoldDB" id="A0A1F7IKP5"/>
<dbReference type="GO" id="GO:0022625">
    <property type="term" value="C:cytosolic large ribosomal subunit"/>
    <property type="evidence" value="ECO:0007669"/>
    <property type="project" value="TreeGrafter"/>
</dbReference>
<gene>
    <name evidence="6" type="ORF">A3B40_03895</name>
</gene>
<dbReference type="Gene3D" id="2.30.30.790">
    <property type="match status" value="1"/>
</dbReference>
<keyword evidence="3" id="KW-0687">Ribonucleoprotein</keyword>
<evidence type="ECO:0000256" key="5">
    <source>
        <dbReference type="ARBA" id="ARBA00035493"/>
    </source>
</evidence>
<dbReference type="GO" id="GO:0003735">
    <property type="term" value="F:structural constituent of ribosome"/>
    <property type="evidence" value="ECO:0007669"/>
    <property type="project" value="InterPro"/>
</dbReference>
<organism evidence="6 7">
    <name type="scientific">Candidatus Roizmanbacteria bacterium RIFCSPLOWO2_01_FULL_37_16</name>
    <dbReference type="NCBI Taxonomy" id="1802058"/>
    <lineage>
        <taxon>Bacteria</taxon>
        <taxon>Candidatus Roizmaniibacteriota</taxon>
    </lineage>
</organism>
<protein>
    <recommendedName>
        <fullName evidence="4">Large ribosomal subunit protein bL19</fullName>
    </recommendedName>
    <alternativeName>
        <fullName evidence="5">50S ribosomal protein L19</fullName>
    </alternativeName>
</protein>
<dbReference type="Proteomes" id="UP000178040">
    <property type="component" value="Unassembled WGS sequence"/>
</dbReference>
<sequence length="111" mass="12751">MANSFIYKNKSFSIGSTVNVTYKFKEGQKEHKQIFKGILMKIKGSTPYTKMFTLRKVSNSGIGVERIIPLASPFLDDIKLVKKSSYTKAKANFIRGLSQQELRHKLYRTKK</sequence>
<evidence type="ECO:0000256" key="4">
    <source>
        <dbReference type="ARBA" id="ARBA00035171"/>
    </source>
</evidence>
<dbReference type="PANTHER" id="PTHR15680:SF9">
    <property type="entry name" value="LARGE RIBOSOMAL SUBUNIT PROTEIN BL19M"/>
    <property type="match status" value="1"/>
</dbReference>
<proteinExistence type="inferred from homology"/>
<comment type="similarity">
    <text evidence="1">Belongs to the bacterial ribosomal protein bL19 family.</text>
</comment>
<keyword evidence="2" id="KW-0689">Ribosomal protein</keyword>
<reference evidence="6 7" key="1">
    <citation type="journal article" date="2016" name="Nat. Commun.">
        <title>Thousands of microbial genomes shed light on interconnected biogeochemical processes in an aquifer system.</title>
        <authorList>
            <person name="Anantharaman K."/>
            <person name="Brown C.T."/>
            <person name="Hug L.A."/>
            <person name="Sharon I."/>
            <person name="Castelle C.J."/>
            <person name="Probst A.J."/>
            <person name="Thomas B.C."/>
            <person name="Singh A."/>
            <person name="Wilkins M.J."/>
            <person name="Karaoz U."/>
            <person name="Brodie E.L."/>
            <person name="Williams K.H."/>
            <person name="Hubbard S.S."/>
            <person name="Banfield J.F."/>
        </authorList>
    </citation>
    <scope>NUCLEOTIDE SEQUENCE [LARGE SCALE GENOMIC DNA]</scope>
</reference>
<comment type="caution">
    <text evidence="6">The sequence shown here is derived from an EMBL/GenBank/DDBJ whole genome shotgun (WGS) entry which is preliminary data.</text>
</comment>
<dbReference type="Pfam" id="PF01245">
    <property type="entry name" value="Ribosomal_L19"/>
    <property type="match status" value="1"/>
</dbReference>
<dbReference type="GO" id="GO:0006412">
    <property type="term" value="P:translation"/>
    <property type="evidence" value="ECO:0007669"/>
    <property type="project" value="InterPro"/>
</dbReference>
<dbReference type="PANTHER" id="PTHR15680">
    <property type="entry name" value="RIBOSOMAL PROTEIN L19"/>
    <property type="match status" value="1"/>
</dbReference>
<evidence type="ECO:0000256" key="2">
    <source>
        <dbReference type="ARBA" id="ARBA00022980"/>
    </source>
</evidence>
<dbReference type="EMBL" id="MGAI01000035">
    <property type="protein sequence ID" value="OGK43924.1"/>
    <property type="molecule type" value="Genomic_DNA"/>
</dbReference>
<evidence type="ECO:0000313" key="7">
    <source>
        <dbReference type="Proteomes" id="UP000178040"/>
    </source>
</evidence>
<dbReference type="InterPro" id="IPR001857">
    <property type="entry name" value="Ribosomal_bL19"/>
</dbReference>
<evidence type="ECO:0000256" key="3">
    <source>
        <dbReference type="ARBA" id="ARBA00023274"/>
    </source>
</evidence>
<name>A0A1F7IKP5_9BACT</name>
<evidence type="ECO:0000313" key="6">
    <source>
        <dbReference type="EMBL" id="OGK43924.1"/>
    </source>
</evidence>
<dbReference type="InterPro" id="IPR008991">
    <property type="entry name" value="Translation_prot_SH3-like_sf"/>
</dbReference>
<accession>A0A1F7IKP5</accession>